<sequence length="413" mass="41995">MTTATRASSARPSVVVLLLSLYFAQGLPYGFFTTALPVVLRQSGYSLVAISATGILFAPWALKVLWAPLVDRTGTRRRWVVAMQIATATVALVLACVDLGASTAPLFVGVALINVFAATQDVATDGIAVTALDTRGRGLGNGIQVGAYRVGMIAGGGGLLWLYSIADWRALFVAMAVLVVLTTIPVLWFRDTASPVRREDAAASPVTWARRLARPGVLALVGLVAAYKFGSAMGSALIGPFLSDQGLTLREIALLDGAVSSGAAVAGAAVGGVLAFRLGRVTALLVGGVAQSVALVAFVVAAGGGGVGVIVVATVAEHVCGGIATVAVFALMMDSAEKAFAGTDYTLLACAVVVVQGVAGFAAGVVGDVFGYVTLYASAAILSALGCAVMLRGLRSGRGPDRLHEVLHPAAVR</sequence>
<dbReference type="InterPro" id="IPR004752">
    <property type="entry name" value="AmpG_permease/AT-1"/>
</dbReference>
<feature type="transmembrane region" description="Helical" evidence="6">
    <location>
        <begin position="170"/>
        <end position="189"/>
    </location>
</feature>
<feature type="transmembrane region" description="Helical" evidence="6">
    <location>
        <begin position="44"/>
        <end position="67"/>
    </location>
</feature>
<dbReference type="InterPro" id="IPR011701">
    <property type="entry name" value="MFS"/>
</dbReference>
<feature type="transmembrane region" description="Helical" evidence="6">
    <location>
        <begin position="12"/>
        <end position="32"/>
    </location>
</feature>
<evidence type="ECO:0000256" key="5">
    <source>
        <dbReference type="ARBA" id="ARBA00023136"/>
    </source>
</evidence>
<reference evidence="8 9" key="1">
    <citation type="submission" date="2022-06" db="EMBL/GenBank/DDBJ databases">
        <title>Genomic Encyclopedia of Archaeal and Bacterial Type Strains, Phase II (KMG-II): from individual species to whole genera.</title>
        <authorList>
            <person name="Goeker M."/>
        </authorList>
    </citation>
    <scope>NUCLEOTIDE SEQUENCE [LARGE SCALE GENOMIC DNA]</scope>
    <source>
        <strain evidence="8 9">DSM 45037</strain>
    </source>
</reference>
<dbReference type="EMBL" id="JAMTCG010000003">
    <property type="protein sequence ID" value="MCP2160461.1"/>
    <property type="molecule type" value="Genomic_DNA"/>
</dbReference>
<comment type="caution">
    <text evidence="8">The sequence shown here is derived from an EMBL/GenBank/DDBJ whole genome shotgun (WGS) entry which is preliminary data.</text>
</comment>
<keyword evidence="5 6" id="KW-0472">Membrane</keyword>
<feature type="transmembrane region" description="Helical" evidence="6">
    <location>
        <begin position="283"/>
        <end position="303"/>
    </location>
</feature>
<keyword evidence="3 6" id="KW-0812">Transmembrane</keyword>
<dbReference type="Proteomes" id="UP001205740">
    <property type="component" value="Unassembled WGS sequence"/>
</dbReference>
<feature type="transmembrane region" description="Helical" evidence="6">
    <location>
        <begin position="79"/>
        <end position="100"/>
    </location>
</feature>
<comment type="subcellular location">
    <subcellularLocation>
        <location evidence="1">Cell membrane</location>
        <topology evidence="1">Multi-pass membrane protein</topology>
    </subcellularLocation>
</comment>
<feature type="domain" description="Major facilitator superfamily (MFS) profile" evidence="7">
    <location>
        <begin position="14"/>
        <end position="395"/>
    </location>
</feature>
<keyword evidence="2" id="KW-0813">Transport</keyword>
<dbReference type="PANTHER" id="PTHR12778">
    <property type="entry name" value="SOLUTE CARRIER FAMILY 33 ACETYL-COA TRANSPORTER -RELATED"/>
    <property type="match status" value="1"/>
</dbReference>
<feature type="transmembrane region" description="Helical" evidence="6">
    <location>
        <begin position="217"/>
        <end position="238"/>
    </location>
</feature>
<feature type="transmembrane region" description="Helical" evidence="6">
    <location>
        <begin position="345"/>
        <end position="367"/>
    </location>
</feature>
<dbReference type="RefSeq" id="WP_253654054.1">
    <property type="nucleotide sequence ID" value="NZ_BAAAOE010000003.1"/>
</dbReference>
<dbReference type="InterPro" id="IPR020846">
    <property type="entry name" value="MFS_dom"/>
</dbReference>
<dbReference type="SUPFAM" id="SSF103473">
    <property type="entry name" value="MFS general substrate transporter"/>
    <property type="match status" value="1"/>
</dbReference>
<protein>
    <submittedName>
        <fullName evidence="8">Major Facilitator Superfamily protein</fullName>
    </submittedName>
</protein>
<dbReference type="CDD" id="cd17485">
    <property type="entry name" value="MFS_MFSD3"/>
    <property type="match status" value="1"/>
</dbReference>
<name>A0ABT1GZN9_9NOCA</name>
<feature type="transmembrane region" description="Helical" evidence="6">
    <location>
        <begin position="309"/>
        <end position="333"/>
    </location>
</feature>
<dbReference type="PROSITE" id="PS50850">
    <property type="entry name" value="MFS"/>
    <property type="match status" value="1"/>
</dbReference>
<evidence type="ECO:0000313" key="8">
    <source>
        <dbReference type="EMBL" id="MCP2160461.1"/>
    </source>
</evidence>
<evidence type="ECO:0000256" key="1">
    <source>
        <dbReference type="ARBA" id="ARBA00004651"/>
    </source>
</evidence>
<evidence type="ECO:0000256" key="2">
    <source>
        <dbReference type="ARBA" id="ARBA00022448"/>
    </source>
</evidence>
<evidence type="ECO:0000259" key="7">
    <source>
        <dbReference type="PROSITE" id="PS50850"/>
    </source>
</evidence>
<dbReference type="Pfam" id="PF07690">
    <property type="entry name" value="MFS_1"/>
    <property type="match status" value="1"/>
</dbReference>
<evidence type="ECO:0000256" key="6">
    <source>
        <dbReference type="SAM" id="Phobius"/>
    </source>
</evidence>
<keyword evidence="4 6" id="KW-1133">Transmembrane helix</keyword>
<dbReference type="PANTHER" id="PTHR12778:SF10">
    <property type="entry name" value="MAJOR FACILITATOR SUPERFAMILY DOMAIN-CONTAINING PROTEIN 3"/>
    <property type="match status" value="1"/>
</dbReference>
<feature type="transmembrane region" description="Helical" evidence="6">
    <location>
        <begin position="373"/>
        <end position="394"/>
    </location>
</feature>
<feature type="transmembrane region" description="Helical" evidence="6">
    <location>
        <begin position="258"/>
        <end position="276"/>
    </location>
</feature>
<evidence type="ECO:0000313" key="9">
    <source>
        <dbReference type="Proteomes" id="UP001205740"/>
    </source>
</evidence>
<gene>
    <name evidence="8" type="ORF">LX12_001648</name>
</gene>
<dbReference type="InterPro" id="IPR036259">
    <property type="entry name" value="MFS_trans_sf"/>
</dbReference>
<organism evidence="8 9">
    <name type="scientific">Williamsia serinedens</name>
    <dbReference type="NCBI Taxonomy" id="391736"/>
    <lineage>
        <taxon>Bacteria</taxon>
        <taxon>Bacillati</taxon>
        <taxon>Actinomycetota</taxon>
        <taxon>Actinomycetes</taxon>
        <taxon>Mycobacteriales</taxon>
        <taxon>Nocardiaceae</taxon>
        <taxon>Williamsia</taxon>
    </lineage>
</organism>
<dbReference type="Gene3D" id="1.20.1250.20">
    <property type="entry name" value="MFS general substrate transporter like domains"/>
    <property type="match status" value="1"/>
</dbReference>
<keyword evidence="9" id="KW-1185">Reference proteome</keyword>
<accession>A0ABT1GZN9</accession>
<evidence type="ECO:0000256" key="3">
    <source>
        <dbReference type="ARBA" id="ARBA00022692"/>
    </source>
</evidence>
<evidence type="ECO:0000256" key="4">
    <source>
        <dbReference type="ARBA" id="ARBA00022989"/>
    </source>
</evidence>
<proteinExistence type="predicted"/>